<keyword evidence="7 15" id="KW-0378">Hydrolase</keyword>
<name>A0A450WVT6_9GAMM</name>
<dbReference type="SMART" id="SM01232">
    <property type="entry name" value="H2TH"/>
    <property type="match status" value="1"/>
</dbReference>
<dbReference type="PROSITE" id="PS51068">
    <property type="entry name" value="FPG_CAT"/>
    <property type="match status" value="1"/>
</dbReference>
<comment type="catalytic activity">
    <reaction evidence="1 15">
        <text>Hydrolysis of DNA containing ring-opened 7-methylguanine residues, releasing 2,6-diamino-4-hydroxy-5-(N-methyl)formamidopyrimidine.</text>
        <dbReference type="EC" id="3.2.2.23"/>
    </reaction>
</comment>
<gene>
    <name evidence="15" type="primary">mutM</name>
    <name evidence="15" type="synonym">fpg</name>
    <name evidence="18" type="ORF">BECKLPF1236B_GA0070989_12382</name>
</gene>
<dbReference type="PANTHER" id="PTHR22993">
    <property type="entry name" value="FORMAMIDOPYRIMIDINE-DNA GLYCOSYLASE"/>
    <property type="match status" value="1"/>
</dbReference>
<evidence type="ECO:0000256" key="4">
    <source>
        <dbReference type="ARBA" id="ARBA00022723"/>
    </source>
</evidence>
<dbReference type="SUPFAM" id="SSF81624">
    <property type="entry name" value="N-terminal domain of MutM-like DNA repair proteins"/>
    <property type="match status" value="1"/>
</dbReference>
<feature type="active site" description="Proton donor; for delta-elimination activity" evidence="15">
    <location>
        <position position="265"/>
    </location>
</feature>
<dbReference type="InterPro" id="IPR015887">
    <property type="entry name" value="DNA_glyclase_Znf_dom_DNA_BS"/>
</dbReference>
<evidence type="ECO:0000256" key="2">
    <source>
        <dbReference type="ARBA" id="ARBA00009409"/>
    </source>
</evidence>
<feature type="active site" description="Proton donor" evidence="15">
    <location>
        <position position="3"/>
    </location>
</feature>
<evidence type="ECO:0000256" key="12">
    <source>
        <dbReference type="ARBA" id="ARBA00023268"/>
    </source>
</evidence>
<feature type="domain" description="FPG-type" evidence="16">
    <location>
        <begin position="241"/>
        <end position="275"/>
    </location>
</feature>
<keyword evidence="6 15" id="KW-0863">Zinc-finger</keyword>
<dbReference type="NCBIfam" id="NF002211">
    <property type="entry name" value="PRK01103.1"/>
    <property type="match status" value="1"/>
</dbReference>
<keyword evidence="9 15" id="KW-0238">DNA-binding</keyword>
<comment type="function">
    <text evidence="15">Involved in base excision repair of DNA damaged by oxidation or by mutagenic agents. Acts as DNA glycosylase that recognizes and removes damaged bases. Has a preference for oxidized purines, such as 7,8-dihydro-8-oxoguanine (8-oxoG). Has AP (apurinic/apyrimidinic) lyase activity and introduces nicks in the DNA strand. Cleaves the DNA backbone by beta-delta elimination to generate a single-strand break at the site of the removed base with both 3'- and 5'-phosphates.</text>
</comment>
<dbReference type="PROSITE" id="PS51066">
    <property type="entry name" value="ZF_FPG_2"/>
    <property type="match status" value="1"/>
</dbReference>
<evidence type="ECO:0000256" key="9">
    <source>
        <dbReference type="ARBA" id="ARBA00023125"/>
    </source>
</evidence>
<comment type="catalytic activity">
    <reaction evidence="14 15">
        <text>2'-deoxyribonucleotide-(2'-deoxyribose 5'-phosphate)-2'-deoxyribonucleotide-DNA = a 3'-end 2'-deoxyribonucleotide-(2,3-dehydro-2,3-deoxyribose 5'-phosphate)-DNA + a 5'-end 5'-phospho-2'-deoxyribonucleoside-DNA + H(+)</text>
        <dbReference type="Rhea" id="RHEA:66592"/>
        <dbReference type="Rhea" id="RHEA-COMP:13180"/>
        <dbReference type="Rhea" id="RHEA-COMP:16897"/>
        <dbReference type="Rhea" id="RHEA-COMP:17067"/>
        <dbReference type="ChEBI" id="CHEBI:15378"/>
        <dbReference type="ChEBI" id="CHEBI:136412"/>
        <dbReference type="ChEBI" id="CHEBI:157695"/>
        <dbReference type="ChEBI" id="CHEBI:167181"/>
        <dbReference type="EC" id="4.2.99.18"/>
    </reaction>
</comment>
<reference evidence="18" key="1">
    <citation type="submission" date="2019-02" db="EMBL/GenBank/DDBJ databases">
        <authorList>
            <person name="Gruber-Vodicka R. H."/>
            <person name="Seah K. B. B."/>
        </authorList>
    </citation>
    <scope>NUCLEOTIDE SEQUENCE</scope>
    <source>
        <strain evidence="18">BECK_S313</strain>
    </source>
</reference>
<dbReference type="InterPro" id="IPR015886">
    <property type="entry name" value="H2TH_FPG"/>
</dbReference>
<dbReference type="GO" id="GO:0006284">
    <property type="term" value="P:base-excision repair"/>
    <property type="evidence" value="ECO:0007669"/>
    <property type="project" value="InterPro"/>
</dbReference>
<comment type="cofactor">
    <cofactor evidence="15">
        <name>Zn(2+)</name>
        <dbReference type="ChEBI" id="CHEBI:29105"/>
    </cofactor>
    <text evidence="15">Binds 1 zinc ion per subunit.</text>
</comment>
<evidence type="ECO:0000256" key="1">
    <source>
        <dbReference type="ARBA" id="ARBA00001668"/>
    </source>
</evidence>
<dbReference type="GO" id="GO:0003684">
    <property type="term" value="F:damaged DNA binding"/>
    <property type="evidence" value="ECO:0007669"/>
    <property type="project" value="InterPro"/>
</dbReference>
<evidence type="ECO:0000256" key="6">
    <source>
        <dbReference type="ARBA" id="ARBA00022771"/>
    </source>
</evidence>
<evidence type="ECO:0000256" key="13">
    <source>
        <dbReference type="ARBA" id="ARBA00023295"/>
    </source>
</evidence>
<comment type="similarity">
    <text evidence="2 15">Belongs to the FPG family.</text>
</comment>
<dbReference type="Gene3D" id="1.10.8.50">
    <property type="match status" value="1"/>
</dbReference>
<evidence type="ECO:0000256" key="11">
    <source>
        <dbReference type="ARBA" id="ARBA00023239"/>
    </source>
</evidence>
<proteinExistence type="inferred from homology"/>
<dbReference type="FunFam" id="1.10.8.50:FF:000003">
    <property type="entry name" value="Formamidopyrimidine-DNA glycosylase"/>
    <property type="match status" value="1"/>
</dbReference>
<feature type="binding site" evidence="15">
    <location>
        <position position="114"/>
    </location>
    <ligand>
        <name>DNA</name>
        <dbReference type="ChEBI" id="CHEBI:16991"/>
    </ligand>
</feature>
<dbReference type="InterPro" id="IPR010663">
    <property type="entry name" value="Znf_FPG/IleRS"/>
</dbReference>
<comment type="subunit">
    <text evidence="3 15">Monomer.</text>
</comment>
<evidence type="ECO:0000259" key="17">
    <source>
        <dbReference type="PROSITE" id="PS51068"/>
    </source>
</evidence>
<keyword evidence="5 15" id="KW-0227">DNA damage</keyword>
<dbReference type="Gene3D" id="3.20.190.10">
    <property type="entry name" value="MutM-like, N-terminal"/>
    <property type="match status" value="1"/>
</dbReference>
<evidence type="ECO:0000256" key="15">
    <source>
        <dbReference type="HAMAP-Rule" id="MF_00103"/>
    </source>
</evidence>
<dbReference type="InterPro" id="IPR010979">
    <property type="entry name" value="Ribosomal_uS13-like_H2TH"/>
</dbReference>
<evidence type="ECO:0000256" key="3">
    <source>
        <dbReference type="ARBA" id="ARBA00011245"/>
    </source>
</evidence>
<keyword evidence="11 15" id="KW-0456">Lyase</keyword>
<dbReference type="InterPro" id="IPR000214">
    <property type="entry name" value="Znf_DNA_glyclase/AP_lyase"/>
</dbReference>
<dbReference type="GO" id="GO:0140078">
    <property type="term" value="F:class I DNA-(apurinic or apyrimidinic site) endonuclease activity"/>
    <property type="evidence" value="ECO:0007669"/>
    <property type="project" value="UniProtKB-EC"/>
</dbReference>
<keyword evidence="13 15" id="KW-0326">Glycosidase</keyword>
<dbReference type="PROSITE" id="PS01242">
    <property type="entry name" value="ZF_FPG_1"/>
    <property type="match status" value="1"/>
</dbReference>
<evidence type="ECO:0000256" key="5">
    <source>
        <dbReference type="ARBA" id="ARBA00022763"/>
    </source>
</evidence>
<accession>A0A450WVT6</accession>
<dbReference type="InterPro" id="IPR035937">
    <property type="entry name" value="FPG_N"/>
</dbReference>
<dbReference type="HAMAP" id="MF_00103">
    <property type="entry name" value="Fapy_DNA_glycosyl"/>
    <property type="match status" value="1"/>
</dbReference>
<dbReference type="InterPro" id="IPR012319">
    <property type="entry name" value="FPG_cat"/>
</dbReference>
<sequence length="275" mass="30762">MPELPEVETIRRGLERHLPRRGIERVVVRNPRLRWPVAEAIHDLPGQTVQRIGRRGKYLLFYMTRGTMIMHLGMSGSLRLVSAVTPPEKHDHVDFVFAGGVSEGGDCLRFRDPRRFGAILWTEEAPLTHARLATLGPEPLEDGFSGAWLFKVSRNRRVAIKCLLMDGGIVAGLGNIYVNEALFRAGILPSRPARGLSLADCDVLAKSIRETLREAIDSGGTTLRDFFGSDGKPGYFRQRLRVYGRAGKPCPRCGHGLEKRLECQRSSFFCAHCQE</sequence>
<protein>
    <recommendedName>
        <fullName evidence="15">Formamidopyrimidine-DNA glycosylase</fullName>
        <shortName evidence="15">Fapy-DNA glycosylase</shortName>
        <ecNumber evidence="15">3.2.2.23</ecNumber>
    </recommendedName>
    <alternativeName>
        <fullName evidence="15">DNA-(apurinic or apyrimidinic site) lyase MutM</fullName>
        <shortName evidence="15">AP lyase MutM</shortName>
        <ecNumber evidence="15">4.2.99.18</ecNumber>
    </alternativeName>
</protein>
<evidence type="ECO:0000256" key="14">
    <source>
        <dbReference type="ARBA" id="ARBA00044632"/>
    </source>
</evidence>
<evidence type="ECO:0000259" key="16">
    <source>
        <dbReference type="PROSITE" id="PS51066"/>
    </source>
</evidence>
<dbReference type="Pfam" id="PF01149">
    <property type="entry name" value="Fapy_DNA_glyco"/>
    <property type="match status" value="1"/>
</dbReference>
<organism evidence="18">
    <name type="scientific">Candidatus Kentrum sp. LPFa</name>
    <dbReference type="NCBI Taxonomy" id="2126335"/>
    <lineage>
        <taxon>Bacteria</taxon>
        <taxon>Pseudomonadati</taxon>
        <taxon>Pseudomonadota</taxon>
        <taxon>Gammaproteobacteria</taxon>
        <taxon>Candidatus Kentrum</taxon>
    </lineage>
</organism>
<dbReference type="NCBIfam" id="TIGR00577">
    <property type="entry name" value="fpg"/>
    <property type="match status" value="1"/>
</dbReference>
<dbReference type="FunFam" id="3.20.190.10:FF:000001">
    <property type="entry name" value="Formamidopyrimidine-DNA glycosylase"/>
    <property type="match status" value="1"/>
</dbReference>
<evidence type="ECO:0000256" key="7">
    <source>
        <dbReference type="ARBA" id="ARBA00022801"/>
    </source>
</evidence>
<dbReference type="EC" id="3.2.2.23" evidence="15"/>
<evidence type="ECO:0000313" key="18">
    <source>
        <dbReference type="EMBL" id="VFK21120.1"/>
    </source>
</evidence>
<dbReference type="Pfam" id="PF06831">
    <property type="entry name" value="H2TH"/>
    <property type="match status" value="1"/>
</dbReference>
<dbReference type="EMBL" id="CAADFK010000238">
    <property type="protein sequence ID" value="VFK21120.1"/>
    <property type="molecule type" value="Genomic_DNA"/>
</dbReference>
<dbReference type="Pfam" id="PF06827">
    <property type="entry name" value="zf-FPG_IleRS"/>
    <property type="match status" value="1"/>
</dbReference>
<dbReference type="AlphaFoldDB" id="A0A450WVT6"/>
<keyword evidence="12 15" id="KW-0511">Multifunctional enzyme</keyword>
<dbReference type="CDD" id="cd08966">
    <property type="entry name" value="EcFpg-like_N"/>
    <property type="match status" value="1"/>
</dbReference>
<keyword evidence="4 15" id="KW-0479">Metal-binding</keyword>
<feature type="domain" description="Formamidopyrimidine-DNA glycosylase catalytic" evidence="17">
    <location>
        <begin position="2"/>
        <end position="117"/>
    </location>
</feature>
<dbReference type="GO" id="GO:0008270">
    <property type="term" value="F:zinc ion binding"/>
    <property type="evidence" value="ECO:0007669"/>
    <property type="project" value="UniProtKB-UniRule"/>
</dbReference>
<dbReference type="SMART" id="SM00898">
    <property type="entry name" value="Fapy_DNA_glyco"/>
    <property type="match status" value="1"/>
</dbReference>
<dbReference type="PANTHER" id="PTHR22993:SF9">
    <property type="entry name" value="FORMAMIDOPYRIMIDINE-DNA GLYCOSYLASE"/>
    <property type="match status" value="1"/>
</dbReference>
<evidence type="ECO:0000256" key="10">
    <source>
        <dbReference type="ARBA" id="ARBA00023204"/>
    </source>
</evidence>
<dbReference type="EC" id="4.2.99.18" evidence="15"/>
<evidence type="ECO:0000256" key="8">
    <source>
        <dbReference type="ARBA" id="ARBA00022833"/>
    </source>
</evidence>
<dbReference type="SUPFAM" id="SSF46946">
    <property type="entry name" value="S13-like H2TH domain"/>
    <property type="match status" value="1"/>
</dbReference>
<feature type="binding site" evidence="15">
    <location>
        <position position="156"/>
    </location>
    <ligand>
        <name>DNA</name>
        <dbReference type="ChEBI" id="CHEBI:16991"/>
    </ligand>
</feature>
<keyword evidence="8 15" id="KW-0862">Zinc</keyword>
<keyword evidence="10 15" id="KW-0234">DNA repair</keyword>
<dbReference type="SUPFAM" id="SSF57716">
    <property type="entry name" value="Glucocorticoid receptor-like (DNA-binding domain)"/>
    <property type="match status" value="1"/>
</dbReference>
<feature type="binding site" evidence="15">
    <location>
        <position position="90"/>
    </location>
    <ligand>
        <name>DNA</name>
        <dbReference type="ChEBI" id="CHEBI:16991"/>
    </ligand>
</feature>
<feature type="active site" description="Schiff-base intermediate with DNA" evidence="15">
    <location>
        <position position="2"/>
    </location>
</feature>
<dbReference type="GO" id="GO:0034039">
    <property type="term" value="F:8-oxo-7,8-dihydroguanine DNA N-glycosylase activity"/>
    <property type="evidence" value="ECO:0007669"/>
    <property type="project" value="TreeGrafter"/>
</dbReference>
<dbReference type="InterPro" id="IPR020629">
    <property type="entry name" value="FPG_Glyclase"/>
</dbReference>
<feature type="active site" description="Proton donor; for beta-elimination activity" evidence="15">
    <location>
        <position position="57"/>
    </location>
</feature>